<evidence type="ECO:0000313" key="2">
    <source>
        <dbReference type="Proteomes" id="UP000759246"/>
    </source>
</evidence>
<name>A0A929RPN0_9ACTO</name>
<dbReference type="AlphaFoldDB" id="A0A929RPN0"/>
<comment type="caution">
    <text evidence="1">The sequence shown here is derived from an EMBL/GenBank/DDBJ whole genome shotgun (WGS) entry which is preliminary data.</text>
</comment>
<gene>
    <name evidence="1" type="ORF">HXK09_03785</name>
</gene>
<accession>A0A929RPN0</accession>
<protein>
    <submittedName>
        <fullName evidence="1">Uncharacterized protein</fullName>
    </submittedName>
</protein>
<reference evidence="1" key="1">
    <citation type="submission" date="2020-04" db="EMBL/GenBank/DDBJ databases">
        <title>Deep metagenomics examines the oral microbiome during advanced dental caries in children, revealing novel taxa and co-occurrences with host molecules.</title>
        <authorList>
            <person name="Baker J.L."/>
            <person name="Morton J.T."/>
            <person name="Dinis M."/>
            <person name="Alvarez R."/>
            <person name="Tran N.C."/>
            <person name="Knight R."/>
            <person name="Edlund A."/>
        </authorList>
    </citation>
    <scope>NUCLEOTIDE SEQUENCE</scope>
    <source>
        <strain evidence="1">JCVI_30_bin.13</strain>
    </source>
</reference>
<evidence type="ECO:0000313" key="1">
    <source>
        <dbReference type="EMBL" id="MBF0966279.1"/>
    </source>
</evidence>
<dbReference type="EMBL" id="JABZGF010000077">
    <property type="protein sequence ID" value="MBF0966279.1"/>
    <property type="molecule type" value="Genomic_DNA"/>
</dbReference>
<dbReference type="Proteomes" id="UP000759246">
    <property type="component" value="Unassembled WGS sequence"/>
</dbReference>
<proteinExistence type="predicted"/>
<sequence>MLRISRFIKRGPGAILGLTLLLVIGVGVCSWYREHVVWGRITPEQAARAYVQMIANGDCETWDELNPPEPGWCYNARCSMTLTEVSAQREQAPQLIDLSVRPTYSTKMYVADMRLDVGGEERSYSMTLTRGETGSDLTGWWKVKQAPEDMTAVSADQAILSVTHIDGRAYTQPEESKTREWPMNWQLATTTSFPGVYDLSWTKMSDHGRAMVLREDTGQWQEADDGHVTITSSGRYRIAVVPTAQDFEEVRALAEQETRECLSGQWSDICNAKVNGAGDDGITIEVSLDQERNPETSIFGVRMGGVTVTLPSGSQENERFGWRYVLDDQGQTRVEFS</sequence>
<organism evidence="1 2">
    <name type="scientific">Actinomyces bouchesdurhonensis</name>
    <dbReference type="NCBI Taxonomy" id="1852361"/>
    <lineage>
        <taxon>Bacteria</taxon>
        <taxon>Bacillati</taxon>
        <taxon>Actinomycetota</taxon>
        <taxon>Actinomycetes</taxon>
        <taxon>Actinomycetales</taxon>
        <taxon>Actinomycetaceae</taxon>
        <taxon>Actinomyces</taxon>
    </lineage>
</organism>